<keyword evidence="2" id="KW-1185">Reference proteome</keyword>
<gene>
    <name evidence="1" type="ORF">EV420DRAFT_1640053</name>
</gene>
<dbReference type="EMBL" id="JAUEPS010000010">
    <property type="protein sequence ID" value="KAK0461749.1"/>
    <property type="molecule type" value="Genomic_DNA"/>
</dbReference>
<evidence type="ECO:0000313" key="2">
    <source>
        <dbReference type="Proteomes" id="UP001175211"/>
    </source>
</evidence>
<dbReference type="RefSeq" id="XP_060333487.1">
    <property type="nucleotide sequence ID" value="XM_060477049.1"/>
</dbReference>
<sequence>MIGPLTSSALRVTAAIDEIQAEILRAEDFLDALEDKRRHLQSIKDDYKTVLSPVRRVPAEVLAEIFPVYSENGGSKPRYNVFDVKAGPWVLSRVCRLWRQVLYSLCPSSWTTFMVPTYPRMRRDPTSLLKAALSRCGNRQLEFIFCGPSWDPRDADMEVRRTSKSLFQILLSLSHRWKFVTLDIVHELFQLLSSVRAKIPCLETCNITTDPITGPFNALEFAPISTSNLVTFSDDRMTDYFGSLHQMYLDIIRDSPFLEELEVAHQGEAEGILPVATPFIVHPALRRLAIREGSFIGSLELPKLASVAIQEGPRAAFPDVLPALHDLIIRSGCSLTSLTITDTLDDDIIPILSWSPQLTNLSFCLTQWNENSDSILQTVVERMAETTIRSSSDLNRNKLVLIPLLEKLSIDMHDRRSRLRGEVEVGFVDSNFVNMLKGRLNCENPLRSVSIKTSTRLLRFSRLDEDDIKQLVKWRDESKLEDLSIESGWSPDGNIIV</sequence>
<dbReference type="GeneID" id="85360597"/>
<evidence type="ECO:0000313" key="1">
    <source>
        <dbReference type="EMBL" id="KAK0461749.1"/>
    </source>
</evidence>
<dbReference type="Proteomes" id="UP001175211">
    <property type="component" value="Unassembled WGS sequence"/>
</dbReference>
<organism evidence="1 2">
    <name type="scientific">Armillaria tabescens</name>
    <name type="common">Ringless honey mushroom</name>
    <name type="synonym">Agaricus tabescens</name>
    <dbReference type="NCBI Taxonomy" id="1929756"/>
    <lineage>
        <taxon>Eukaryota</taxon>
        <taxon>Fungi</taxon>
        <taxon>Dikarya</taxon>
        <taxon>Basidiomycota</taxon>
        <taxon>Agaricomycotina</taxon>
        <taxon>Agaricomycetes</taxon>
        <taxon>Agaricomycetidae</taxon>
        <taxon>Agaricales</taxon>
        <taxon>Marasmiineae</taxon>
        <taxon>Physalacriaceae</taxon>
        <taxon>Desarmillaria</taxon>
    </lineage>
</organism>
<accession>A0AA39NA24</accession>
<comment type="caution">
    <text evidence="1">The sequence shown here is derived from an EMBL/GenBank/DDBJ whole genome shotgun (WGS) entry which is preliminary data.</text>
</comment>
<reference evidence="1" key="1">
    <citation type="submission" date="2023-06" db="EMBL/GenBank/DDBJ databases">
        <authorList>
            <consortium name="Lawrence Berkeley National Laboratory"/>
            <person name="Ahrendt S."/>
            <person name="Sahu N."/>
            <person name="Indic B."/>
            <person name="Wong-Bajracharya J."/>
            <person name="Merenyi Z."/>
            <person name="Ke H.-M."/>
            <person name="Monk M."/>
            <person name="Kocsube S."/>
            <person name="Drula E."/>
            <person name="Lipzen A."/>
            <person name="Balint B."/>
            <person name="Henrissat B."/>
            <person name="Andreopoulos B."/>
            <person name="Martin F.M."/>
            <person name="Harder C.B."/>
            <person name="Rigling D."/>
            <person name="Ford K.L."/>
            <person name="Foster G.D."/>
            <person name="Pangilinan J."/>
            <person name="Papanicolaou A."/>
            <person name="Barry K."/>
            <person name="LaButti K."/>
            <person name="Viragh M."/>
            <person name="Koriabine M."/>
            <person name="Yan M."/>
            <person name="Riley R."/>
            <person name="Champramary S."/>
            <person name="Plett K.L."/>
            <person name="Tsai I.J."/>
            <person name="Slot J."/>
            <person name="Sipos G."/>
            <person name="Plett J."/>
            <person name="Nagy L.G."/>
            <person name="Grigoriev I.V."/>
        </authorList>
    </citation>
    <scope>NUCLEOTIDE SEQUENCE</scope>
    <source>
        <strain evidence="1">CCBAS 213</strain>
    </source>
</reference>
<proteinExistence type="predicted"/>
<evidence type="ECO:0008006" key="3">
    <source>
        <dbReference type="Google" id="ProtNLM"/>
    </source>
</evidence>
<protein>
    <recommendedName>
        <fullName evidence="3">F-box domain-containing protein</fullName>
    </recommendedName>
</protein>
<name>A0AA39NA24_ARMTA</name>
<dbReference type="AlphaFoldDB" id="A0AA39NA24"/>